<reference evidence="3" key="1">
    <citation type="submission" date="2023-03" db="EMBL/GenBank/DDBJ databases">
        <title>Massive genome expansion in bonnet fungi (Mycena s.s.) driven by repeated elements and novel gene families across ecological guilds.</title>
        <authorList>
            <consortium name="Lawrence Berkeley National Laboratory"/>
            <person name="Harder C.B."/>
            <person name="Miyauchi S."/>
            <person name="Viragh M."/>
            <person name="Kuo A."/>
            <person name="Thoen E."/>
            <person name="Andreopoulos B."/>
            <person name="Lu D."/>
            <person name="Skrede I."/>
            <person name="Drula E."/>
            <person name="Henrissat B."/>
            <person name="Morin E."/>
            <person name="Kohler A."/>
            <person name="Barry K."/>
            <person name="LaButti K."/>
            <person name="Morin E."/>
            <person name="Salamov A."/>
            <person name="Lipzen A."/>
            <person name="Mereny Z."/>
            <person name="Hegedus B."/>
            <person name="Baldrian P."/>
            <person name="Stursova M."/>
            <person name="Weitz H."/>
            <person name="Taylor A."/>
            <person name="Grigoriev I.V."/>
            <person name="Nagy L.G."/>
            <person name="Martin F."/>
            <person name="Kauserud H."/>
        </authorList>
    </citation>
    <scope>NUCLEOTIDE SEQUENCE</scope>
    <source>
        <strain evidence="3">CBHHK182m</strain>
    </source>
</reference>
<gene>
    <name evidence="3" type="ORF">B0H16DRAFT_1743656</name>
</gene>
<accession>A0AAD7MEH3</accession>
<evidence type="ECO:0000256" key="1">
    <source>
        <dbReference type="SAM" id="Coils"/>
    </source>
</evidence>
<name>A0AAD7MEH3_9AGAR</name>
<feature type="coiled-coil region" evidence="1">
    <location>
        <begin position="18"/>
        <end position="59"/>
    </location>
</feature>
<comment type="caution">
    <text evidence="3">The sequence shown here is derived from an EMBL/GenBank/DDBJ whole genome shotgun (WGS) entry which is preliminary data.</text>
</comment>
<keyword evidence="1" id="KW-0175">Coiled coil</keyword>
<dbReference type="Proteomes" id="UP001215598">
    <property type="component" value="Unassembled WGS sequence"/>
</dbReference>
<evidence type="ECO:0000313" key="3">
    <source>
        <dbReference type="EMBL" id="KAJ7713047.1"/>
    </source>
</evidence>
<keyword evidence="4" id="KW-1185">Reference proteome</keyword>
<feature type="region of interest" description="Disordered" evidence="2">
    <location>
        <begin position="152"/>
        <end position="195"/>
    </location>
</feature>
<evidence type="ECO:0000256" key="2">
    <source>
        <dbReference type="SAM" id="MobiDB-lite"/>
    </source>
</evidence>
<dbReference type="EMBL" id="JARKIB010000352">
    <property type="protein sequence ID" value="KAJ7713047.1"/>
    <property type="molecule type" value="Genomic_DNA"/>
</dbReference>
<protein>
    <submittedName>
        <fullName evidence="3">Uncharacterized protein</fullName>
    </submittedName>
</protein>
<proteinExistence type="predicted"/>
<evidence type="ECO:0000313" key="4">
    <source>
        <dbReference type="Proteomes" id="UP001215598"/>
    </source>
</evidence>
<sequence length="205" mass="22577">MSALTQLTTALCRAEQAARDAQTDAEQRTQEITSLRAEVAALKTKCSTLERELSHKKVEVTMVRSALSATQDDLVNEKKRSADALRRGHEMAAEELGQAAKAIHILQVRRYEEVSEDELDPVKLPERKKVKTGTYSGYECTHLRFHDLSVMSSPRQFTGPGTPASSSAPVIKTPGRRTPPSTSHSEHAPSKPLRSACHRFASAED</sequence>
<organism evidence="3 4">
    <name type="scientific">Mycena metata</name>
    <dbReference type="NCBI Taxonomy" id="1033252"/>
    <lineage>
        <taxon>Eukaryota</taxon>
        <taxon>Fungi</taxon>
        <taxon>Dikarya</taxon>
        <taxon>Basidiomycota</taxon>
        <taxon>Agaricomycotina</taxon>
        <taxon>Agaricomycetes</taxon>
        <taxon>Agaricomycetidae</taxon>
        <taxon>Agaricales</taxon>
        <taxon>Marasmiineae</taxon>
        <taxon>Mycenaceae</taxon>
        <taxon>Mycena</taxon>
    </lineage>
</organism>
<dbReference type="AlphaFoldDB" id="A0AAD7MEH3"/>